<dbReference type="AlphaFoldDB" id="A0A645CGA4"/>
<evidence type="ECO:0000256" key="2">
    <source>
        <dbReference type="ARBA" id="ARBA00022490"/>
    </source>
</evidence>
<dbReference type="GO" id="GO:0052693">
    <property type="term" value="F:epoxyqueuosine reductase activity"/>
    <property type="evidence" value="ECO:0007669"/>
    <property type="project" value="UniProtKB-EC"/>
</dbReference>
<dbReference type="NCBIfam" id="TIGR00276">
    <property type="entry name" value="tRNA epoxyqueuosine(34) reductase QueG"/>
    <property type="match status" value="1"/>
</dbReference>
<protein>
    <submittedName>
        <fullName evidence="7">Epoxyqueuosine reductase</fullName>
        <ecNumber evidence="7">1.17.99.6</ecNumber>
    </submittedName>
</protein>
<keyword evidence="2" id="KW-0963">Cytoplasm</keyword>
<dbReference type="EMBL" id="VSSQ01026968">
    <property type="protein sequence ID" value="MPM75943.1"/>
    <property type="molecule type" value="Genomic_DNA"/>
</dbReference>
<dbReference type="EC" id="1.17.99.6" evidence="7"/>
<evidence type="ECO:0000256" key="1">
    <source>
        <dbReference type="ARBA" id="ARBA00022485"/>
    </source>
</evidence>
<evidence type="ECO:0000259" key="6">
    <source>
        <dbReference type="PROSITE" id="PS51379"/>
    </source>
</evidence>
<dbReference type="Pfam" id="PF13484">
    <property type="entry name" value="Fer4_16"/>
    <property type="match status" value="1"/>
</dbReference>
<dbReference type="GO" id="GO:0008616">
    <property type="term" value="P:tRNA queuosine(34) biosynthetic process"/>
    <property type="evidence" value="ECO:0007669"/>
    <property type="project" value="UniProtKB-KW"/>
</dbReference>
<proteinExistence type="predicted"/>
<dbReference type="InterPro" id="IPR017900">
    <property type="entry name" value="4Fe4S_Fe_S_CS"/>
</dbReference>
<dbReference type="GO" id="GO:0051539">
    <property type="term" value="F:4 iron, 4 sulfur cluster binding"/>
    <property type="evidence" value="ECO:0007669"/>
    <property type="project" value="UniProtKB-KW"/>
</dbReference>
<organism evidence="7">
    <name type="scientific">bioreactor metagenome</name>
    <dbReference type="NCBI Taxonomy" id="1076179"/>
    <lineage>
        <taxon>unclassified sequences</taxon>
        <taxon>metagenomes</taxon>
        <taxon>ecological metagenomes</taxon>
    </lineage>
</organism>
<keyword evidence="1" id="KW-0479">Metal-binding</keyword>
<evidence type="ECO:0000256" key="4">
    <source>
        <dbReference type="ARBA" id="ARBA00022785"/>
    </source>
</evidence>
<evidence type="ECO:0000313" key="7">
    <source>
        <dbReference type="EMBL" id="MPM75943.1"/>
    </source>
</evidence>
<dbReference type="Pfam" id="PF08331">
    <property type="entry name" value="QueG_DUF1730"/>
    <property type="match status" value="1"/>
</dbReference>
<dbReference type="InterPro" id="IPR004453">
    <property type="entry name" value="QueG"/>
</dbReference>
<comment type="caution">
    <text evidence="7">The sequence shown here is derived from an EMBL/GenBank/DDBJ whole genome shotgun (WGS) entry which is preliminary data.</text>
</comment>
<keyword evidence="1" id="KW-0411">Iron-sulfur</keyword>
<accession>A0A645CGA4</accession>
<dbReference type="SUPFAM" id="SSF54862">
    <property type="entry name" value="4Fe-4S ferredoxins"/>
    <property type="match status" value="1"/>
</dbReference>
<dbReference type="InterPro" id="IPR017896">
    <property type="entry name" value="4Fe4S_Fe-S-bd"/>
</dbReference>
<keyword evidence="1" id="KW-0004">4Fe-4S</keyword>
<feature type="domain" description="4Fe-4S ferredoxin-type" evidence="6">
    <location>
        <begin position="182"/>
        <end position="211"/>
    </location>
</feature>
<evidence type="ECO:0000256" key="3">
    <source>
        <dbReference type="ARBA" id="ARBA00022694"/>
    </source>
</evidence>
<gene>
    <name evidence="7" type="primary">queG_42</name>
    <name evidence="7" type="ORF">SDC9_122938</name>
</gene>
<dbReference type="PROSITE" id="PS51379">
    <property type="entry name" value="4FE4S_FER_2"/>
    <property type="match status" value="1"/>
</dbReference>
<keyword evidence="5 7" id="KW-0560">Oxidoreductase</keyword>
<dbReference type="PANTHER" id="PTHR30002:SF4">
    <property type="entry name" value="EPOXYQUEUOSINE REDUCTASE"/>
    <property type="match status" value="1"/>
</dbReference>
<evidence type="ECO:0000256" key="5">
    <source>
        <dbReference type="ARBA" id="ARBA00023002"/>
    </source>
</evidence>
<keyword evidence="3" id="KW-0819">tRNA processing</keyword>
<keyword evidence="1" id="KW-0408">Iron</keyword>
<keyword evidence="4" id="KW-0671">Queuosine biosynthesis</keyword>
<dbReference type="InterPro" id="IPR013542">
    <property type="entry name" value="QueG_DUF1730"/>
</dbReference>
<sequence>MEMQASALLRETIKARANNLGFSLCGFTSIEPPANFPRYQSWIEGGFHGDMKYLASAYHLRSRQEPQSLVPWAKTLVFFAWPYALNRSHAEGSNGQVAGYACQQDYHLTLPSMLSSMMQEIQNQLTLPFQFKIFTDSAPILERELASRAGLGWIGKNSCLISPQQGSAFLLAEVFLDVELDPDPPFSTDHCGTCQRCIQACPTQCIQPDRTLDASRCISTLTIENKGEIPADLAPLLGNHLFGCDICQSVCPWNRFAPQMGQALSFTPQEMIAMLKLDEESFSVRFQDHPIRRTKLSGWLRNLCVVLGNQKVQEALDPLTRLVESSADAVVKTSAHLAIQKIKQN</sequence>
<dbReference type="Gene3D" id="3.30.70.20">
    <property type="match status" value="1"/>
</dbReference>
<name>A0A645CGA4_9ZZZZ</name>
<reference evidence="7" key="1">
    <citation type="submission" date="2019-08" db="EMBL/GenBank/DDBJ databases">
        <authorList>
            <person name="Kucharzyk K."/>
            <person name="Murdoch R.W."/>
            <person name="Higgins S."/>
            <person name="Loffler F."/>
        </authorList>
    </citation>
    <scope>NUCLEOTIDE SEQUENCE</scope>
</reference>
<dbReference type="PANTHER" id="PTHR30002">
    <property type="entry name" value="EPOXYQUEUOSINE REDUCTASE"/>
    <property type="match status" value="1"/>
</dbReference>
<dbReference type="PROSITE" id="PS00198">
    <property type="entry name" value="4FE4S_FER_1"/>
    <property type="match status" value="1"/>
</dbReference>